<evidence type="ECO:0000313" key="1">
    <source>
        <dbReference type="EMBL" id="DAF93660.1"/>
    </source>
</evidence>
<protein>
    <submittedName>
        <fullName evidence="1">Uncharacterized protein</fullName>
    </submittedName>
</protein>
<proteinExistence type="predicted"/>
<sequence length="114" mass="12884">MELQDQLETVRNHRGTVRVTIGNHTVNADIIGTKWNEATDENLAFLGANILLHTSQYELIRMQESVIDTLHDCGTAHAYILTQSRSIWAIAETLDLTQTAQGDFLWNLGVKYFP</sequence>
<accession>A0A8S5UGV0</accession>
<dbReference type="EMBL" id="BK016086">
    <property type="protein sequence ID" value="DAF93660.1"/>
    <property type="molecule type" value="Genomic_DNA"/>
</dbReference>
<reference evidence="1" key="1">
    <citation type="journal article" date="2021" name="Proc. Natl. Acad. Sci. U.S.A.">
        <title>A Catalog of Tens of Thousands of Viruses from Human Metagenomes Reveals Hidden Associations with Chronic Diseases.</title>
        <authorList>
            <person name="Tisza M.J."/>
            <person name="Buck C.B."/>
        </authorList>
    </citation>
    <scope>NUCLEOTIDE SEQUENCE</scope>
    <source>
        <strain evidence="1">Ctshb19</strain>
    </source>
</reference>
<name>A0A8S5UGV0_9CAUD</name>
<organism evidence="1">
    <name type="scientific">Myoviridae sp. ctshb19</name>
    <dbReference type="NCBI Taxonomy" id="2825194"/>
    <lineage>
        <taxon>Viruses</taxon>
        <taxon>Duplodnaviria</taxon>
        <taxon>Heunggongvirae</taxon>
        <taxon>Uroviricota</taxon>
        <taxon>Caudoviricetes</taxon>
    </lineage>
</organism>